<sequence length="124" mass="13736">MPQKLLSNCRMILFGDAAEGRKSEREREAPAVEERGWSRALIHRRSRDLIYGCSDGDMGLTPSTNKSSPISILLWRLGSEPPSPMISRLSLCDWGDHGQSRLQSLPLLLYTRSLEAAAIAAPCL</sequence>
<accession>A0A2I0IG40</accession>
<dbReference type="EMBL" id="PGOL01003125">
    <property type="protein sequence ID" value="PKI42938.1"/>
    <property type="molecule type" value="Genomic_DNA"/>
</dbReference>
<name>A0A2I0IG40_PUNGR</name>
<organism evidence="1 2">
    <name type="scientific">Punica granatum</name>
    <name type="common">Pomegranate</name>
    <dbReference type="NCBI Taxonomy" id="22663"/>
    <lineage>
        <taxon>Eukaryota</taxon>
        <taxon>Viridiplantae</taxon>
        <taxon>Streptophyta</taxon>
        <taxon>Embryophyta</taxon>
        <taxon>Tracheophyta</taxon>
        <taxon>Spermatophyta</taxon>
        <taxon>Magnoliopsida</taxon>
        <taxon>eudicotyledons</taxon>
        <taxon>Gunneridae</taxon>
        <taxon>Pentapetalae</taxon>
        <taxon>rosids</taxon>
        <taxon>malvids</taxon>
        <taxon>Myrtales</taxon>
        <taxon>Lythraceae</taxon>
        <taxon>Punica</taxon>
    </lineage>
</organism>
<evidence type="ECO:0000313" key="1">
    <source>
        <dbReference type="EMBL" id="PKI42938.1"/>
    </source>
</evidence>
<gene>
    <name evidence="1" type="ORF">CRG98_036736</name>
</gene>
<reference evidence="1 2" key="1">
    <citation type="submission" date="2017-11" db="EMBL/GenBank/DDBJ databases">
        <title>De-novo sequencing of pomegranate (Punica granatum L.) genome.</title>
        <authorList>
            <person name="Akparov Z."/>
            <person name="Amiraslanov A."/>
            <person name="Hajiyeva S."/>
            <person name="Abbasov M."/>
            <person name="Kaur K."/>
            <person name="Hamwieh A."/>
            <person name="Solovyev V."/>
            <person name="Salamov A."/>
            <person name="Braich B."/>
            <person name="Kosarev P."/>
            <person name="Mahmoud A."/>
            <person name="Hajiyev E."/>
            <person name="Babayeva S."/>
            <person name="Izzatullayeva V."/>
            <person name="Mammadov A."/>
            <person name="Mammadov A."/>
            <person name="Sharifova S."/>
            <person name="Ojaghi J."/>
            <person name="Eynullazada K."/>
            <person name="Bayramov B."/>
            <person name="Abdulazimova A."/>
            <person name="Shahmuradov I."/>
        </authorList>
    </citation>
    <scope>NUCLEOTIDE SEQUENCE [LARGE SCALE GENOMIC DNA]</scope>
    <source>
        <strain evidence="2">cv. AG2017</strain>
        <tissue evidence="1">Leaf</tissue>
    </source>
</reference>
<dbReference type="AlphaFoldDB" id="A0A2I0IG40"/>
<protein>
    <submittedName>
        <fullName evidence="1">Uncharacterized protein</fullName>
    </submittedName>
</protein>
<keyword evidence="2" id="KW-1185">Reference proteome</keyword>
<evidence type="ECO:0000313" key="2">
    <source>
        <dbReference type="Proteomes" id="UP000233551"/>
    </source>
</evidence>
<proteinExistence type="predicted"/>
<dbReference type="Proteomes" id="UP000233551">
    <property type="component" value="Unassembled WGS sequence"/>
</dbReference>
<comment type="caution">
    <text evidence="1">The sequence shown here is derived from an EMBL/GenBank/DDBJ whole genome shotgun (WGS) entry which is preliminary data.</text>
</comment>